<organism evidence="2 3">
    <name type="scientific">Streptomyces hyaluromycini</name>
    <dbReference type="NCBI Taxonomy" id="1377993"/>
    <lineage>
        <taxon>Bacteria</taxon>
        <taxon>Bacillati</taxon>
        <taxon>Actinomycetota</taxon>
        <taxon>Actinomycetes</taxon>
        <taxon>Kitasatosporales</taxon>
        <taxon>Streptomycetaceae</taxon>
        <taxon>Streptomyces</taxon>
    </lineage>
</organism>
<dbReference type="Gene3D" id="3.40.50.1820">
    <property type="entry name" value="alpha/beta hydrolase"/>
    <property type="match status" value="1"/>
</dbReference>
<comment type="caution">
    <text evidence="2">The sequence shown here is derived from an EMBL/GenBank/DDBJ whole genome shotgun (WGS) entry which is preliminary data.</text>
</comment>
<dbReference type="Proteomes" id="UP001474181">
    <property type="component" value="Unassembled WGS sequence"/>
</dbReference>
<evidence type="ECO:0000259" key="1">
    <source>
        <dbReference type="Pfam" id="PF00561"/>
    </source>
</evidence>
<evidence type="ECO:0000313" key="2">
    <source>
        <dbReference type="EMBL" id="MER7186525.1"/>
    </source>
</evidence>
<accession>A0ABV1XC89</accession>
<dbReference type="InterPro" id="IPR050228">
    <property type="entry name" value="Carboxylesterase_BioH"/>
</dbReference>
<keyword evidence="3" id="KW-1185">Reference proteome</keyword>
<sequence>MRSLYVPSAGAHVRWTDIPGEGAPHVYLHGLGSAGSADFPGIAAHPGLAGRPAILVDLLGHGYSDRPETFPGTLEAHAETVAAVLDHCAVRGAVLVGHSMGGAVAIVLAARRPELCSRVVVAEPNLLAGGGLYSSAIAAQPERDFVGHGFRALLAGLEPEYAARMRAADPAIVHRSAVGLVRGTTPGVAELFHGLPQPRVLIVGARSRPYPGEDGVRRAGIPVVEVPGADHHMVTDDVPGFVAALLRALPSDHPASPGL</sequence>
<evidence type="ECO:0000313" key="3">
    <source>
        <dbReference type="Proteomes" id="UP001474181"/>
    </source>
</evidence>
<gene>
    <name evidence="2" type="ORF">ABT404_44910</name>
</gene>
<dbReference type="RefSeq" id="WP_350790280.1">
    <property type="nucleotide sequence ID" value="NZ_JBEPEK010000608.1"/>
</dbReference>
<protein>
    <submittedName>
        <fullName evidence="2">Alpha/beta fold hydrolase</fullName>
    </submittedName>
</protein>
<dbReference type="PANTHER" id="PTHR43194">
    <property type="entry name" value="HYDROLASE ALPHA/BETA FOLD FAMILY"/>
    <property type="match status" value="1"/>
</dbReference>
<dbReference type="InterPro" id="IPR000073">
    <property type="entry name" value="AB_hydrolase_1"/>
</dbReference>
<dbReference type="PANTHER" id="PTHR43194:SF2">
    <property type="entry name" value="PEROXISOMAL MEMBRANE PROTEIN LPX1"/>
    <property type="match status" value="1"/>
</dbReference>
<keyword evidence="2" id="KW-0378">Hydrolase</keyword>
<dbReference type="Pfam" id="PF00561">
    <property type="entry name" value="Abhydrolase_1"/>
    <property type="match status" value="1"/>
</dbReference>
<dbReference type="GO" id="GO:0016787">
    <property type="term" value="F:hydrolase activity"/>
    <property type="evidence" value="ECO:0007669"/>
    <property type="project" value="UniProtKB-KW"/>
</dbReference>
<proteinExistence type="predicted"/>
<dbReference type="EMBL" id="JBEPEK010000608">
    <property type="protein sequence ID" value="MER7186525.1"/>
    <property type="molecule type" value="Genomic_DNA"/>
</dbReference>
<dbReference type="SUPFAM" id="SSF53474">
    <property type="entry name" value="alpha/beta-Hydrolases"/>
    <property type="match status" value="1"/>
</dbReference>
<dbReference type="InterPro" id="IPR029058">
    <property type="entry name" value="AB_hydrolase_fold"/>
</dbReference>
<feature type="domain" description="AB hydrolase-1" evidence="1">
    <location>
        <begin position="26"/>
        <end position="124"/>
    </location>
</feature>
<dbReference type="PRINTS" id="PR00111">
    <property type="entry name" value="ABHYDROLASE"/>
</dbReference>
<name>A0ABV1XC89_9ACTN</name>
<reference evidence="2 3" key="1">
    <citation type="submission" date="2024-06" db="EMBL/GenBank/DDBJ databases">
        <title>The Natural Products Discovery Center: Release of the First 8490 Sequenced Strains for Exploring Actinobacteria Biosynthetic Diversity.</title>
        <authorList>
            <person name="Kalkreuter E."/>
            <person name="Kautsar S.A."/>
            <person name="Yang D."/>
            <person name="Bader C.D."/>
            <person name="Teijaro C.N."/>
            <person name="Fluegel L."/>
            <person name="Davis C.M."/>
            <person name="Simpson J.R."/>
            <person name="Lauterbach L."/>
            <person name="Steele A.D."/>
            <person name="Gui C."/>
            <person name="Meng S."/>
            <person name="Li G."/>
            <person name="Viehrig K."/>
            <person name="Ye F."/>
            <person name="Su P."/>
            <person name="Kiefer A.F."/>
            <person name="Nichols A."/>
            <person name="Cepeda A.J."/>
            <person name="Yan W."/>
            <person name="Fan B."/>
            <person name="Jiang Y."/>
            <person name="Adhikari A."/>
            <person name="Zheng C.-J."/>
            <person name="Schuster L."/>
            <person name="Cowan T.M."/>
            <person name="Smanski M.J."/>
            <person name="Chevrette M.G."/>
            <person name="De Carvalho L.P.S."/>
            <person name="Shen B."/>
        </authorList>
    </citation>
    <scope>NUCLEOTIDE SEQUENCE [LARGE SCALE GENOMIC DNA]</scope>
    <source>
        <strain evidence="2 3">NPDC000234</strain>
    </source>
</reference>